<evidence type="ECO:0000256" key="1">
    <source>
        <dbReference type="ARBA" id="ARBA00001971"/>
    </source>
</evidence>
<dbReference type="InterPro" id="IPR036396">
    <property type="entry name" value="Cyt_P450_sf"/>
</dbReference>
<accession>A0AA38RXW2</accession>
<evidence type="ECO:0000313" key="11">
    <source>
        <dbReference type="Proteomes" id="UP001174694"/>
    </source>
</evidence>
<evidence type="ECO:0000256" key="4">
    <source>
        <dbReference type="ARBA" id="ARBA00023002"/>
    </source>
</evidence>
<name>A0AA38RXW2_9PEZI</name>
<sequence length="521" mass="59207">MSASQFDVYYPLLRAKFQQNAVTVTGWAGLGALGLALLLAWPFLFPDSMPKMPIAMEEEIPNKKKRQDIYMRNTRELLMNGYKKFGSQVFGLTTTEGTNIVIPLGLLDGLGGQKSLSFSAFLEEEFSFKKYTKVGNLKEIEINIVNKKLNPSLPQYVPVIQQVARDHWPLDDYQDFTAIKPYPHIMRLVSRVSARIFHSAEAAENDHWLDISTQHVNSAVLWTETLKKWPHVLRPVVYPFVNRNGRQTMLRHFDEAKSMVAETLRKRRTNGDKHLDNPPSLLDWLAESDMGAEDAEAHTITQINLIVAAIQSMAATVTQCLMDMATYPEYISELRQEIEEKLAKGNGHISRQALSEMLKLDSFIKETQRLNPPDLTSFQRKAVSELTLSNGMRVPKGARIVLPTGAINMDEGLFENPQTFDGFRYHRLRTEREGMRNSYQMVTVGKKDLTWGYGRHACPGRYIAEVALKLLLIEFITRYDVRLPIIGGGRPKNIEFEGLVIPDPEWEIMFCSRGAPLAMSN</sequence>
<dbReference type="InterPro" id="IPR002403">
    <property type="entry name" value="Cyt_P450_E_grp-IV"/>
</dbReference>
<feature type="binding site" description="axial binding residue" evidence="7">
    <location>
        <position position="458"/>
    </location>
    <ligand>
        <name>heme</name>
        <dbReference type="ChEBI" id="CHEBI:30413"/>
    </ligand>
    <ligandPart>
        <name>Fe</name>
        <dbReference type="ChEBI" id="CHEBI:18248"/>
    </ligandPart>
</feature>
<feature type="transmembrane region" description="Helical" evidence="9">
    <location>
        <begin position="21"/>
        <end position="44"/>
    </location>
</feature>
<comment type="cofactor">
    <cofactor evidence="1 7">
        <name>heme</name>
        <dbReference type="ChEBI" id="CHEBI:30413"/>
    </cofactor>
</comment>
<evidence type="ECO:0000256" key="5">
    <source>
        <dbReference type="ARBA" id="ARBA00023004"/>
    </source>
</evidence>
<dbReference type="GO" id="GO:0004497">
    <property type="term" value="F:monooxygenase activity"/>
    <property type="evidence" value="ECO:0007669"/>
    <property type="project" value="UniProtKB-KW"/>
</dbReference>
<reference evidence="10" key="1">
    <citation type="submission" date="2022-07" db="EMBL/GenBank/DDBJ databases">
        <title>Fungi with potential for degradation of polypropylene.</title>
        <authorList>
            <person name="Gostincar C."/>
        </authorList>
    </citation>
    <scope>NUCLEOTIDE SEQUENCE</scope>
    <source>
        <strain evidence="10">EXF-13308</strain>
    </source>
</reference>
<dbReference type="GO" id="GO:0020037">
    <property type="term" value="F:heme binding"/>
    <property type="evidence" value="ECO:0007669"/>
    <property type="project" value="InterPro"/>
</dbReference>
<evidence type="ECO:0000256" key="3">
    <source>
        <dbReference type="ARBA" id="ARBA00022723"/>
    </source>
</evidence>
<dbReference type="InterPro" id="IPR001128">
    <property type="entry name" value="Cyt_P450"/>
</dbReference>
<gene>
    <name evidence="10" type="ORF">NKR23_g5988</name>
</gene>
<evidence type="ECO:0000256" key="6">
    <source>
        <dbReference type="ARBA" id="ARBA00023033"/>
    </source>
</evidence>
<proteinExistence type="inferred from homology"/>
<evidence type="ECO:0000256" key="7">
    <source>
        <dbReference type="PIRSR" id="PIRSR602403-1"/>
    </source>
</evidence>
<evidence type="ECO:0000256" key="9">
    <source>
        <dbReference type="SAM" id="Phobius"/>
    </source>
</evidence>
<dbReference type="GO" id="GO:0016705">
    <property type="term" value="F:oxidoreductase activity, acting on paired donors, with incorporation or reduction of molecular oxygen"/>
    <property type="evidence" value="ECO:0007669"/>
    <property type="project" value="InterPro"/>
</dbReference>
<keyword evidence="9" id="KW-0812">Transmembrane</keyword>
<dbReference type="CDD" id="cd11041">
    <property type="entry name" value="CYP503A1-like"/>
    <property type="match status" value="1"/>
</dbReference>
<dbReference type="PRINTS" id="PR00465">
    <property type="entry name" value="EP450IV"/>
</dbReference>
<dbReference type="Proteomes" id="UP001174694">
    <property type="component" value="Unassembled WGS sequence"/>
</dbReference>
<dbReference type="GO" id="GO:0005506">
    <property type="term" value="F:iron ion binding"/>
    <property type="evidence" value="ECO:0007669"/>
    <property type="project" value="InterPro"/>
</dbReference>
<dbReference type="EMBL" id="JANBVO010000016">
    <property type="protein sequence ID" value="KAJ9144470.1"/>
    <property type="molecule type" value="Genomic_DNA"/>
</dbReference>
<dbReference type="Gene3D" id="1.10.630.10">
    <property type="entry name" value="Cytochrome P450"/>
    <property type="match status" value="1"/>
</dbReference>
<comment type="caution">
    <text evidence="10">The sequence shown here is derived from an EMBL/GenBank/DDBJ whole genome shotgun (WGS) entry which is preliminary data.</text>
</comment>
<evidence type="ECO:0000256" key="8">
    <source>
        <dbReference type="RuleBase" id="RU000461"/>
    </source>
</evidence>
<dbReference type="PANTHER" id="PTHR46206">
    <property type="entry name" value="CYTOCHROME P450"/>
    <property type="match status" value="1"/>
</dbReference>
<evidence type="ECO:0000256" key="2">
    <source>
        <dbReference type="ARBA" id="ARBA00010617"/>
    </source>
</evidence>
<keyword evidence="9" id="KW-1133">Transmembrane helix</keyword>
<organism evidence="10 11">
    <name type="scientific">Pleurostoma richardsiae</name>
    <dbReference type="NCBI Taxonomy" id="41990"/>
    <lineage>
        <taxon>Eukaryota</taxon>
        <taxon>Fungi</taxon>
        <taxon>Dikarya</taxon>
        <taxon>Ascomycota</taxon>
        <taxon>Pezizomycotina</taxon>
        <taxon>Sordariomycetes</taxon>
        <taxon>Sordariomycetidae</taxon>
        <taxon>Calosphaeriales</taxon>
        <taxon>Pleurostomataceae</taxon>
        <taxon>Pleurostoma</taxon>
    </lineage>
</organism>
<keyword evidence="5 7" id="KW-0408">Iron</keyword>
<dbReference type="PROSITE" id="PS00086">
    <property type="entry name" value="CYTOCHROME_P450"/>
    <property type="match status" value="1"/>
</dbReference>
<evidence type="ECO:0000313" key="10">
    <source>
        <dbReference type="EMBL" id="KAJ9144470.1"/>
    </source>
</evidence>
<dbReference type="InterPro" id="IPR017972">
    <property type="entry name" value="Cyt_P450_CS"/>
</dbReference>
<keyword evidence="11" id="KW-1185">Reference proteome</keyword>
<dbReference type="AlphaFoldDB" id="A0AA38RXW2"/>
<keyword evidence="3 7" id="KW-0479">Metal-binding</keyword>
<dbReference type="Pfam" id="PF00067">
    <property type="entry name" value="p450"/>
    <property type="match status" value="1"/>
</dbReference>
<keyword evidence="6 8" id="KW-0503">Monooxygenase</keyword>
<dbReference type="SUPFAM" id="SSF48264">
    <property type="entry name" value="Cytochrome P450"/>
    <property type="match status" value="1"/>
</dbReference>
<keyword evidence="4 8" id="KW-0560">Oxidoreductase</keyword>
<comment type="similarity">
    <text evidence="2 8">Belongs to the cytochrome P450 family.</text>
</comment>
<keyword evidence="9" id="KW-0472">Membrane</keyword>
<keyword evidence="7 8" id="KW-0349">Heme</keyword>
<dbReference type="PANTHER" id="PTHR46206:SF7">
    <property type="entry name" value="P450, PUTATIVE (EUROFUNG)-RELATED"/>
    <property type="match status" value="1"/>
</dbReference>
<protein>
    <submittedName>
        <fullName evidence="10">Cytochrome p450</fullName>
    </submittedName>
</protein>